<feature type="signal peptide" evidence="9">
    <location>
        <begin position="1"/>
        <end position="19"/>
    </location>
</feature>
<evidence type="ECO:0000256" key="4">
    <source>
        <dbReference type="ARBA" id="ARBA00022692"/>
    </source>
</evidence>
<dbReference type="InterPro" id="IPR004089">
    <property type="entry name" value="MCPsignal_dom"/>
</dbReference>
<keyword evidence="5" id="KW-1133">Transmembrane helix</keyword>
<dbReference type="GO" id="GO:0007165">
    <property type="term" value="P:signal transduction"/>
    <property type="evidence" value="ECO:0007669"/>
    <property type="project" value="UniProtKB-KW"/>
</dbReference>
<name>A0A212JEG0_9DELT</name>
<evidence type="ECO:0000256" key="1">
    <source>
        <dbReference type="ARBA" id="ARBA00004651"/>
    </source>
</evidence>
<feature type="domain" description="Methyl-accepting transducer" evidence="10">
    <location>
        <begin position="413"/>
        <end position="649"/>
    </location>
</feature>
<evidence type="ECO:0000256" key="3">
    <source>
        <dbReference type="ARBA" id="ARBA00022500"/>
    </source>
</evidence>
<dbReference type="EMBL" id="FLUQ01000001">
    <property type="protein sequence ID" value="SBV97810.1"/>
    <property type="molecule type" value="Genomic_DNA"/>
</dbReference>
<evidence type="ECO:0000313" key="11">
    <source>
        <dbReference type="EMBL" id="SBV97810.1"/>
    </source>
</evidence>
<evidence type="ECO:0000256" key="2">
    <source>
        <dbReference type="ARBA" id="ARBA00022475"/>
    </source>
</evidence>
<keyword evidence="2" id="KW-1003">Cell membrane</keyword>
<protein>
    <recommendedName>
        <fullName evidence="10">Methyl-accepting transducer domain-containing protein</fullName>
    </recommendedName>
</protein>
<evidence type="ECO:0000256" key="5">
    <source>
        <dbReference type="ARBA" id="ARBA00022989"/>
    </source>
</evidence>
<keyword evidence="9" id="KW-0732">Signal</keyword>
<sequence length="698" mass="72217">MSIRTKCIIILLFSLAAMAAGISFAAHYRAVREADAAFAREAAAQLDRVDDILHIYFKGAEKAAKNLASLPEARNAALARTAGAENGHAPAEAQAPLLRRLTALPALVPGVEAAFCGYKNGSFHSSSAAAGPEGYDARTQSWYSDTAWGPAEAVVASVAISSESKSLVATVAAKIKDDGGQTLGVAALVMALGDLTDTLRDVRLGRSGYVVLFDAEGRVLFDPKAQENLLRPAGEADPALLSLAQLPAGSHELSRNNTALLALSRVFPDTRWKAAILIDKAEQGVPSAQAFHGILIAALLSCLALAGIGALFFHGATRPLYALIRQSKALAEGNDEALGAIAGRGPDIAALQSNIGQLTGRVMLLAQAEKEHASAMDTYAREVVAAGRSEADKTARAAYRTASRNAAQALAPVAAEAGREAAAFTEWTGKLHGLARAQALAAENVRTATVTMLDDAATMARQAAETEKNAEAAFALARKTDKLMRDTARTLESMEEAAKALTPGLEAFKTETGEMAAMTALVRDVAEEINVLGLKLSIEVSSAGETGKKFAPMAEEMRSLAEKAMAAAGSMDTAIAVFDQTHTAHSLAVNKNATAAKRAAASAAKTGDELAGATAAVGTTVEQIRVLATAMEGMAQADALDTESADAILRATRETDDALHALDQAAASLAAFGTRLAALADGLEAAPEDGANQGNGLL</sequence>
<organism evidence="11">
    <name type="scientific">uncultured delta proteobacterium</name>
    <dbReference type="NCBI Taxonomy" id="34034"/>
    <lineage>
        <taxon>Bacteria</taxon>
        <taxon>Deltaproteobacteria</taxon>
        <taxon>environmental samples</taxon>
    </lineage>
</organism>
<evidence type="ECO:0000259" key="10">
    <source>
        <dbReference type="PROSITE" id="PS50111"/>
    </source>
</evidence>
<keyword evidence="6" id="KW-0472">Membrane</keyword>
<keyword evidence="7 8" id="KW-0807">Transducer</keyword>
<evidence type="ECO:0000256" key="7">
    <source>
        <dbReference type="ARBA" id="ARBA00023224"/>
    </source>
</evidence>
<feature type="chain" id="PRO_5013188395" description="Methyl-accepting transducer domain-containing protein" evidence="9">
    <location>
        <begin position="20"/>
        <end position="698"/>
    </location>
</feature>
<dbReference type="Gene3D" id="1.10.287.950">
    <property type="entry name" value="Methyl-accepting chemotaxis protein"/>
    <property type="match status" value="1"/>
</dbReference>
<dbReference type="SUPFAM" id="SSF58104">
    <property type="entry name" value="Methyl-accepting chemotaxis protein (MCP) signaling domain"/>
    <property type="match status" value="1"/>
</dbReference>
<evidence type="ECO:0000256" key="8">
    <source>
        <dbReference type="PROSITE-ProRule" id="PRU00284"/>
    </source>
</evidence>
<dbReference type="PANTHER" id="PTHR32089:SF114">
    <property type="entry name" value="METHYL-ACCEPTING CHEMOTAXIS PROTEIN MCPB"/>
    <property type="match status" value="1"/>
</dbReference>
<keyword evidence="4" id="KW-0812">Transmembrane</keyword>
<dbReference type="Pfam" id="PF02743">
    <property type="entry name" value="dCache_1"/>
    <property type="match status" value="1"/>
</dbReference>
<dbReference type="CDD" id="cd18773">
    <property type="entry name" value="PDC1_HK_sensor"/>
    <property type="match status" value="1"/>
</dbReference>
<gene>
    <name evidence="11" type="ORF">KL86DPRO_11280</name>
</gene>
<dbReference type="PANTHER" id="PTHR32089">
    <property type="entry name" value="METHYL-ACCEPTING CHEMOTAXIS PROTEIN MCPB"/>
    <property type="match status" value="1"/>
</dbReference>
<dbReference type="GO" id="GO:0005886">
    <property type="term" value="C:plasma membrane"/>
    <property type="evidence" value="ECO:0007669"/>
    <property type="project" value="UniProtKB-SubCell"/>
</dbReference>
<dbReference type="InterPro" id="IPR033479">
    <property type="entry name" value="dCache_1"/>
</dbReference>
<dbReference type="Gene3D" id="3.30.450.20">
    <property type="entry name" value="PAS domain"/>
    <property type="match status" value="2"/>
</dbReference>
<dbReference type="AlphaFoldDB" id="A0A212JEG0"/>
<keyword evidence="3" id="KW-0145">Chemotaxis</keyword>
<dbReference type="Pfam" id="PF00015">
    <property type="entry name" value="MCPsignal"/>
    <property type="match status" value="1"/>
</dbReference>
<comment type="subcellular location">
    <subcellularLocation>
        <location evidence="1">Cell membrane</location>
        <topology evidence="1">Multi-pass membrane protein</topology>
    </subcellularLocation>
</comment>
<proteinExistence type="predicted"/>
<dbReference type="SMART" id="SM00283">
    <property type="entry name" value="MA"/>
    <property type="match status" value="1"/>
</dbReference>
<dbReference type="GO" id="GO:0006935">
    <property type="term" value="P:chemotaxis"/>
    <property type="evidence" value="ECO:0007669"/>
    <property type="project" value="UniProtKB-KW"/>
</dbReference>
<evidence type="ECO:0000256" key="6">
    <source>
        <dbReference type="ARBA" id="ARBA00023136"/>
    </source>
</evidence>
<reference evidence="11" key="1">
    <citation type="submission" date="2016-04" db="EMBL/GenBank/DDBJ databases">
        <authorList>
            <person name="Evans L.H."/>
            <person name="Alamgir A."/>
            <person name="Owens N."/>
            <person name="Weber N.D."/>
            <person name="Virtaneva K."/>
            <person name="Barbian K."/>
            <person name="Babar A."/>
            <person name="Rosenke K."/>
        </authorList>
    </citation>
    <scope>NUCLEOTIDE SEQUENCE</scope>
    <source>
        <strain evidence="11">86</strain>
    </source>
</reference>
<evidence type="ECO:0000256" key="9">
    <source>
        <dbReference type="SAM" id="SignalP"/>
    </source>
</evidence>
<dbReference type="PROSITE" id="PS50111">
    <property type="entry name" value="CHEMOTAXIS_TRANSDUC_2"/>
    <property type="match status" value="1"/>
</dbReference>
<accession>A0A212JEG0</accession>